<dbReference type="InterPro" id="IPR050902">
    <property type="entry name" value="ABC_Transporter_SBP"/>
</dbReference>
<feature type="domain" description="Fe/B12 periplasmic-binding" evidence="2">
    <location>
        <begin position="21"/>
        <end position="277"/>
    </location>
</feature>
<evidence type="ECO:0000313" key="4">
    <source>
        <dbReference type="Proteomes" id="UP000199197"/>
    </source>
</evidence>
<dbReference type="AlphaFoldDB" id="A0A0P1NV64"/>
<dbReference type="SUPFAM" id="SSF53807">
    <property type="entry name" value="Helical backbone' metal receptor"/>
    <property type="match status" value="1"/>
</dbReference>
<dbReference type="PANTHER" id="PTHR30535:SF34">
    <property type="entry name" value="MOLYBDATE-BINDING PROTEIN MOLA"/>
    <property type="match status" value="1"/>
</dbReference>
<keyword evidence="4" id="KW-1185">Reference proteome</keyword>
<dbReference type="RefSeq" id="WP_092350277.1">
    <property type="nucleotide sequence ID" value="NZ_CZVW01000015.1"/>
</dbReference>
<evidence type="ECO:0000259" key="2">
    <source>
        <dbReference type="PROSITE" id="PS50983"/>
    </source>
</evidence>
<accession>A0A0P1NV64</accession>
<dbReference type="EMBL" id="CZVW01000015">
    <property type="protein sequence ID" value="CUT03095.1"/>
    <property type="molecule type" value="Genomic_DNA"/>
</dbReference>
<gene>
    <name evidence="3" type="ORF">JGI23_01398</name>
</gene>
<dbReference type="CDD" id="cd01143">
    <property type="entry name" value="YvrC"/>
    <property type="match status" value="1"/>
</dbReference>
<reference evidence="4" key="1">
    <citation type="submission" date="2015-11" db="EMBL/GenBank/DDBJ databases">
        <authorList>
            <person name="Varghese N."/>
        </authorList>
    </citation>
    <scope>NUCLEOTIDE SEQUENCE [LARGE SCALE GENOMIC DNA]</scope>
    <source>
        <strain evidence="4">JGI-23</strain>
    </source>
</reference>
<evidence type="ECO:0000313" key="3">
    <source>
        <dbReference type="EMBL" id="CUT03095.1"/>
    </source>
</evidence>
<evidence type="ECO:0000256" key="1">
    <source>
        <dbReference type="ARBA" id="ARBA00022729"/>
    </source>
</evidence>
<proteinExistence type="predicted"/>
<dbReference type="PANTHER" id="PTHR30535">
    <property type="entry name" value="VITAMIN B12-BINDING PROTEIN"/>
    <property type="match status" value="1"/>
</dbReference>
<name>A0A0P1NV64_9BACT</name>
<dbReference type="NCBIfam" id="NF038402">
    <property type="entry name" value="TroA_like"/>
    <property type="match status" value="1"/>
</dbReference>
<dbReference type="InterPro" id="IPR054828">
    <property type="entry name" value="Vit_B12_bind_prot"/>
</dbReference>
<dbReference type="InterPro" id="IPR002491">
    <property type="entry name" value="ABC_transptr_periplasmic_BD"/>
</dbReference>
<dbReference type="PROSITE" id="PS50983">
    <property type="entry name" value="FE_B12_PBP"/>
    <property type="match status" value="1"/>
</dbReference>
<protein>
    <submittedName>
        <fullName evidence="3">ABC-type Fe3+-hydroxamate transport system, substrate-binding protein</fullName>
    </submittedName>
</protein>
<dbReference type="Gene3D" id="3.40.50.1980">
    <property type="entry name" value="Nitrogenase molybdenum iron protein domain"/>
    <property type="match status" value="2"/>
</dbReference>
<organism evidence="3 4">
    <name type="scientific">Candidatus Chryseopegocella kryptomonas</name>
    <dbReference type="NCBI Taxonomy" id="1633643"/>
    <lineage>
        <taxon>Bacteria</taxon>
        <taxon>Pseudomonadati</taxon>
        <taxon>Candidatus Kryptoniota</taxon>
        <taxon>Candidatus Chryseopegocella</taxon>
    </lineage>
</organism>
<dbReference type="Proteomes" id="UP000199197">
    <property type="component" value="Unassembled WGS sequence"/>
</dbReference>
<keyword evidence="1" id="KW-0732">Signal</keyword>
<dbReference type="OrthoDB" id="9816357at2"/>
<sequence length="277" mass="31507">MRKVYNEITGKELNLPDKCERIVSFSPAVTEALFEMGLGEFVVGVSVYCVRPPEARKKTIVGSYNTFKDEKLKKLNPDIIFTTTGYQLELIKKLEDKFQVYPVRLPPNVVEIISTSCEVGIVAGYFSNARELEKKLMVNLSSLISKNFERGKKPKIYVEIDFGAPVTFGAYSYITDAIEILGGENIFGNHPSEWLYADDESVKNLNPDIIIYEPKMFSKNRDKARIFDSLHKRFGDVEAIKNELVFITPGIYDFLAHHGPGFITQAMPWLNEIIKNF</sequence>
<dbReference type="Pfam" id="PF01497">
    <property type="entry name" value="Peripla_BP_2"/>
    <property type="match status" value="1"/>
</dbReference>